<keyword evidence="3" id="KW-0694">RNA-binding</keyword>
<dbReference type="PROSITE" id="PS00632">
    <property type="entry name" value="RIBOSOMAL_S4"/>
    <property type="match status" value="1"/>
</dbReference>
<evidence type="ECO:0000259" key="7">
    <source>
        <dbReference type="SMART" id="SM00363"/>
    </source>
</evidence>
<comment type="similarity">
    <text evidence="1">Belongs to the universal ribosomal protein uS4 family.</text>
</comment>
<dbReference type="AlphaFoldDB" id="A0AAF0ITS7"/>
<evidence type="ECO:0000256" key="5">
    <source>
        <dbReference type="ARBA" id="ARBA00023274"/>
    </source>
</evidence>
<keyword evidence="4" id="KW-0689">Ribosomal protein</keyword>
<dbReference type="Gene3D" id="2.130.10.10">
    <property type="entry name" value="YVTN repeat-like/Quinoprotein amine dehydrogenase"/>
    <property type="match status" value="2"/>
</dbReference>
<evidence type="ECO:0000256" key="6">
    <source>
        <dbReference type="SAM" id="MobiDB-lite"/>
    </source>
</evidence>
<sequence>MLTWFSSSPSQLALLVGHEEGECVSPGVGGPTHGTSRRAALTPAQSWSPRNLYNLIARSATPFLAGQTSFTKTSLTMYQQRWRSKRLLRGYHGDWIPETRFRRWFLPTHLPSYAPHPSARRGKQQGSALDDPVPPVASLFLREVERRLDVVVFRCCFAHSAYHSRSLIVHGKVHVNGQAVTDPNTLLDEGDLISVEPESVPMLNKHVAKRVQQDRESRAPKAPDAPPASEAAPESSSEQAPQEAAPQESAPDAQAADAEAPAPEAPPANAEAPPANAETPAAAADAPAQAPKAEDTLPPGVLPFNLPPFAAPFLFIPPYLDVSFRTCSAIYLRHPTLTSHLVRNRDQAPGSKQPRAQRVYQSDIPTPYPAGGEMYGLAWEFYVRNAPRVRGDERRTKVEGRYGRKGFASARAWERDRRRVAIRRGWGRKRRLSLPSSPLESGAKTAQSPDGSLLLARAESHALHVWEVMDQALTWRRTFRSPTPVLDVEWFAYPAATDDEVPHWCFAVSSRDVPVRLVDARTGATKSTYAIVNHVEEYLAPMALAFSSDGARLFGGLANAVVVYPLATSGVNRHMALDLAPDDAYGQRGLVSALAPGRAPRAYDEENGGYPLEILAVGTYAGTIGLYVTDAHWLASAAERCYTESGAPPRHGAEHAVPAERVCLGGWRLAEGHGVVQLAWHPVHRNLLVVAARRTAHLFVYDTSYLYGMAEPFRFDRLPPSDPSLIAKLERPALHTHQRFWFDMDERGDYLVAGDEHGHIRVWDWETILEHTSATPVAPAAEWHAHAVPAEATAAVWQWHAPRHRQETTPKEGETVPI</sequence>
<dbReference type="InterPro" id="IPR051150">
    <property type="entry name" value="SWT21/TCAB1_mRNA_Telomere"/>
</dbReference>
<evidence type="ECO:0000256" key="1">
    <source>
        <dbReference type="ARBA" id="ARBA00007465"/>
    </source>
</evidence>
<dbReference type="Pfam" id="PF01479">
    <property type="entry name" value="S4"/>
    <property type="match status" value="1"/>
</dbReference>
<evidence type="ECO:0000313" key="9">
    <source>
        <dbReference type="Proteomes" id="UP001214603"/>
    </source>
</evidence>
<protein>
    <recommendedName>
        <fullName evidence="7">RNA-binding S4 domain-containing protein</fullName>
    </recommendedName>
</protein>
<keyword evidence="2" id="KW-0699">rRNA-binding</keyword>
<feature type="domain" description="RNA-binding S4" evidence="7">
    <location>
        <begin position="146"/>
        <end position="208"/>
    </location>
</feature>
<evidence type="ECO:0000256" key="2">
    <source>
        <dbReference type="ARBA" id="ARBA00022730"/>
    </source>
</evidence>
<dbReference type="SMART" id="SM00363">
    <property type="entry name" value="S4"/>
    <property type="match status" value="1"/>
</dbReference>
<dbReference type="EMBL" id="CP119938">
    <property type="protein sequence ID" value="WFD03723.1"/>
    <property type="molecule type" value="Genomic_DNA"/>
</dbReference>
<dbReference type="InterPro" id="IPR011047">
    <property type="entry name" value="Quinoprotein_ADH-like_sf"/>
</dbReference>
<dbReference type="PANTHER" id="PTHR13211:SF0">
    <property type="entry name" value="TELOMERASE CAJAL BODY PROTEIN 1"/>
    <property type="match status" value="1"/>
</dbReference>
<dbReference type="InterPro" id="IPR018079">
    <property type="entry name" value="Ribosomal_uS4_CS"/>
</dbReference>
<evidence type="ECO:0000256" key="4">
    <source>
        <dbReference type="ARBA" id="ARBA00022980"/>
    </source>
</evidence>
<keyword evidence="5" id="KW-0687">Ribonucleoprotein</keyword>
<gene>
    <name evidence="8" type="ORF">MOBT1_002417</name>
</gene>
<keyword evidence="9" id="KW-1185">Reference proteome</keyword>
<dbReference type="SUPFAM" id="SSF55174">
    <property type="entry name" value="Alpha-L RNA-binding motif"/>
    <property type="match status" value="1"/>
</dbReference>
<feature type="region of interest" description="Disordered" evidence="6">
    <location>
        <begin position="206"/>
        <end position="296"/>
    </location>
</feature>
<dbReference type="Gene3D" id="3.10.290.10">
    <property type="entry name" value="RNA-binding S4 domain"/>
    <property type="match status" value="1"/>
</dbReference>
<dbReference type="InterPro" id="IPR015943">
    <property type="entry name" value="WD40/YVTN_repeat-like_dom_sf"/>
</dbReference>
<reference evidence="8" key="1">
    <citation type="submission" date="2023-03" db="EMBL/GenBank/DDBJ databases">
        <title>Mating type loci evolution in Malassezia.</title>
        <authorList>
            <person name="Coelho M.A."/>
        </authorList>
    </citation>
    <scope>NUCLEOTIDE SEQUENCE</scope>
    <source>
        <strain evidence="8">CBS 7876</strain>
    </source>
</reference>
<dbReference type="PANTHER" id="PTHR13211">
    <property type="entry name" value="TELOMERASE CAJAL BODY PROTEIN 1"/>
    <property type="match status" value="1"/>
</dbReference>
<dbReference type="Proteomes" id="UP001214603">
    <property type="component" value="Chromosome 5"/>
</dbReference>
<dbReference type="GO" id="GO:1990904">
    <property type="term" value="C:ribonucleoprotein complex"/>
    <property type="evidence" value="ECO:0007669"/>
    <property type="project" value="UniProtKB-KW"/>
</dbReference>
<dbReference type="GO" id="GO:0005840">
    <property type="term" value="C:ribosome"/>
    <property type="evidence" value="ECO:0007669"/>
    <property type="project" value="UniProtKB-KW"/>
</dbReference>
<name>A0AAF0ITS7_9BASI</name>
<feature type="compositionally biased region" description="Low complexity" evidence="6">
    <location>
        <begin position="227"/>
        <end position="291"/>
    </location>
</feature>
<accession>A0AAF0ITS7</accession>
<proteinExistence type="inferred from homology"/>
<dbReference type="GO" id="GO:0019843">
    <property type="term" value="F:rRNA binding"/>
    <property type="evidence" value="ECO:0007669"/>
    <property type="project" value="UniProtKB-KW"/>
</dbReference>
<feature type="compositionally biased region" description="Basic and acidic residues" evidence="6">
    <location>
        <begin position="211"/>
        <end position="221"/>
    </location>
</feature>
<dbReference type="InterPro" id="IPR036986">
    <property type="entry name" value="S4_RNA-bd_sf"/>
</dbReference>
<feature type="region of interest" description="Disordered" evidence="6">
    <location>
        <begin position="342"/>
        <end position="364"/>
    </location>
</feature>
<evidence type="ECO:0000256" key="3">
    <source>
        <dbReference type="ARBA" id="ARBA00022884"/>
    </source>
</evidence>
<evidence type="ECO:0000313" key="8">
    <source>
        <dbReference type="EMBL" id="WFD03723.1"/>
    </source>
</evidence>
<organism evidence="8 9">
    <name type="scientific">Malassezia obtusa</name>
    <dbReference type="NCBI Taxonomy" id="76774"/>
    <lineage>
        <taxon>Eukaryota</taxon>
        <taxon>Fungi</taxon>
        <taxon>Dikarya</taxon>
        <taxon>Basidiomycota</taxon>
        <taxon>Ustilaginomycotina</taxon>
        <taxon>Malasseziomycetes</taxon>
        <taxon>Malasseziales</taxon>
        <taxon>Malasseziaceae</taxon>
        <taxon>Malassezia</taxon>
    </lineage>
</organism>
<dbReference type="InterPro" id="IPR002942">
    <property type="entry name" value="S4_RNA-bd"/>
</dbReference>
<dbReference type="CDD" id="cd00165">
    <property type="entry name" value="S4"/>
    <property type="match status" value="1"/>
</dbReference>
<dbReference type="SUPFAM" id="SSF50998">
    <property type="entry name" value="Quinoprotein alcohol dehydrogenase-like"/>
    <property type="match status" value="1"/>
</dbReference>